<dbReference type="InterPro" id="IPR005946">
    <property type="entry name" value="Rib-P_diPkinase"/>
</dbReference>
<evidence type="ECO:0000256" key="4">
    <source>
        <dbReference type="ARBA" id="ARBA00022741"/>
    </source>
</evidence>
<dbReference type="EC" id="2.7.6.1" evidence="1"/>
<evidence type="ECO:0000313" key="12">
    <source>
        <dbReference type="Proteomes" id="UP000185502"/>
    </source>
</evidence>
<dbReference type="Proteomes" id="UP000185502">
    <property type="component" value="Chromosome"/>
</dbReference>
<dbReference type="RefSeq" id="WP_025419715.1">
    <property type="nucleotide sequence ID" value="NZ_CP013704.1"/>
</dbReference>
<dbReference type="InterPro" id="IPR029057">
    <property type="entry name" value="PRTase-like"/>
</dbReference>
<reference evidence="11" key="1">
    <citation type="submission" date="2015-12" db="EMBL/GenBank/DDBJ databases">
        <title>Chromosome of the avian spirochetosis agent Borrelia anserina Es.</title>
        <authorList>
            <person name="Elbir H."/>
            <person name="Sitlani P."/>
            <person name="Bergstroem S."/>
            <person name="Barbour A.G."/>
        </authorList>
    </citation>
    <scope>NUCLEOTIDE SEQUENCE [LARGE SCALE GENOMIC DNA]</scope>
    <source>
        <strain evidence="11">Es</strain>
    </source>
</reference>
<comment type="similarity">
    <text evidence="8">Belongs to the ribose-phosphate pyrophosphokinase family.</text>
</comment>
<evidence type="ECO:0000259" key="10">
    <source>
        <dbReference type="Pfam" id="PF13793"/>
    </source>
</evidence>
<dbReference type="NCBIfam" id="TIGR01251">
    <property type="entry name" value="ribP_PPkin"/>
    <property type="match status" value="1"/>
</dbReference>
<dbReference type="SMART" id="SM01400">
    <property type="entry name" value="Pribosyltran_N"/>
    <property type="match status" value="1"/>
</dbReference>
<proteinExistence type="inferred from homology"/>
<dbReference type="InterPro" id="IPR029099">
    <property type="entry name" value="Pribosyltran_N"/>
</dbReference>
<dbReference type="EMBL" id="CP013704">
    <property type="protein sequence ID" value="APR64989.1"/>
    <property type="molecule type" value="Genomic_DNA"/>
</dbReference>
<keyword evidence="4" id="KW-0547">Nucleotide-binding</keyword>
<dbReference type="NCBIfam" id="NF005299">
    <property type="entry name" value="PRK06827.1"/>
    <property type="match status" value="1"/>
</dbReference>
<dbReference type="PANTHER" id="PTHR10210:SF32">
    <property type="entry name" value="RIBOSE-PHOSPHATE PYROPHOSPHOKINASE 2"/>
    <property type="match status" value="1"/>
</dbReference>
<organism evidence="11 12">
    <name type="scientific">Borrelia anserina Es</name>
    <dbReference type="NCBI Taxonomy" id="1365188"/>
    <lineage>
        <taxon>Bacteria</taxon>
        <taxon>Pseudomonadati</taxon>
        <taxon>Spirochaetota</taxon>
        <taxon>Spirochaetia</taxon>
        <taxon>Spirochaetales</taxon>
        <taxon>Borreliaceae</taxon>
        <taxon>Borrelia</taxon>
    </lineage>
</organism>
<evidence type="ECO:0000256" key="2">
    <source>
        <dbReference type="ARBA" id="ARBA00022679"/>
    </source>
</evidence>
<feature type="domain" description="Phosphoribosyltransferase" evidence="9">
    <location>
        <begin position="213"/>
        <end position="326"/>
    </location>
</feature>
<dbReference type="InterPro" id="IPR000836">
    <property type="entry name" value="PRTase_dom"/>
</dbReference>
<protein>
    <recommendedName>
        <fullName evidence="1">ribose-phosphate diphosphokinase</fullName>
        <ecNumber evidence="1">2.7.6.1</ecNumber>
    </recommendedName>
</protein>
<evidence type="ECO:0000256" key="1">
    <source>
        <dbReference type="ARBA" id="ARBA00013247"/>
    </source>
</evidence>
<keyword evidence="2" id="KW-0808">Transferase</keyword>
<keyword evidence="12" id="KW-1185">Reference proteome</keyword>
<evidence type="ECO:0000313" key="11">
    <source>
        <dbReference type="EMBL" id="APR64989.1"/>
    </source>
</evidence>
<dbReference type="Pfam" id="PF13793">
    <property type="entry name" value="Pribosyltran_N"/>
    <property type="match status" value="1"/>
</dbReference>
<dbReference type="Pfam" id="PF00156">
    <property type="entry name" value="Pribosyltran"/>
    <property type="match status" value="1"/>
</dbReference>
<comment type="catalytic activity">
    <reaction evidence="7">
        <text>D-ribose 5-phosphate + ATP = 5-phospho-alpha-D-ribose 1-diphosphate + AMP + H(+)</text>
        <dbReference type="Rhea" id="RHEA:15609"/>
        <dbReference type="ChEBI" id="CHEBI:15378"/>
        <dbReference type="ChEBI" id="CHEBI:30616"/>
        <dbReference type="ChEBI" id="CHEBI:58017"/>
        <dbReference type="ChEBI" id="CHEBI:78346"/>
        <dbReference type="ChEBI" id="CHEBI:456215"/>
        <dbReference type="EC" id="2.7.6.1"/>
    </reaction>
</comment>
<dbReference type="SUPFAM" id="SSF53271">
    <property type="entry name" value="PRTase-like"/>
    <property type="match status" value="2"/>
</dbReference>
<keyword evidence="6" id="KW-0067">ATP-binding</keyword>
<gene>
    <name evidence="11" type="ORF">N187_02675</name>
</gene>
<evidence type="ECO:0000256" key="7">
    <source>
        <dbReference type="ARBA" id="ARBA00049535"/>
    </source>
</evidence>
<evidence type="ECO:0000256" key="6">
    <source>
        <dbReference type="ARBA" id="ARBA00022840"/>
    </source>
</evidence>
<accession>A0ABM6FUP2</accession>
<evidence type="ECO:0000259" key="9">
    <source>
        <dbReference type="Pfam" id="PF00156"/>
    </source>
</evidence>
<keyword evidence="3 8" id="KW-0545">Nucleotide biosynthesis</keyword>
<dbReference type="CDD" id="cd06223">
    <property type="entry name" value="PRTases_typeI"/>
    <property type="match status" value="1"/>
</dbReference>
<evidence type="ECO:0000256" key="5">
    <source>
        <dbReference type="ARBA" id="ARBA00022777"/>
    </source>
</evidence>
<dbReference type="PANTHER" id="PTHR10210">
    <property type="entry name" value="RIBOSE-PHOSPHATE DIPHOSPHOKINASE FAMILY MEMBER"/>
    <property type="match status" value="1"/>
</dbReference>
<name>A0ABM6FUP2_BORAN</name>
<dbReference type="Gene3D" id="3.40.50.2020">
    <property type="match status" value="2"/>
</dbReference>
<feature type="domain" description="Ribose-phosphate pyrophosphokinase N-terminal" evidence="10">
    <location>
        <begin position="82"/>
        <end position="186"/>
    </location>
</feature>
<evidence type="ECO:0000256" key="8">
    <source>
        <dbReference type="RuleBase" id="RU004324"/>
    </source>
</evidence>
<sequence length="406" mass="45806">MSLLIKKSIGIIACPGGRVFADKIMEELRKIFSDTESRAIEKISQTSHCLKEDILKFEGILSLFLEGFKFSDLNFDKTIEVPANFIKFANGEFKTEILKTIRNKDIFIVQDVSNTYPVNVNNDEKVVMTINDHLMNLMTTIDACMQAKANSVSVIVPSYPYSRQDKKHSREGLTASLFGRLLEELGVKHILTLDIHSKAIENVFRKAYFENLNASYEIFDALAELIDIRDSNLVVVSPDTGAVNRNKFFASNLKRPLALLYKERDYSKVTHNVNDSNISVTKLLGDVEGKNVFMSDDILATGGTFIKAMKLLKSMGAKKIICAVSLPFFNGDAIRYFDKAYEAGYFYKVIGTNAVYHDDRLVSKPWYYEANVAHLFAGAIFAIHNRVSLQKILDRSQDIQNLISKS</sequence>
<keyword evidence="5" id="KW-0418">Kinase</keyword>
<evidence type="ECO:0000256" key="3">
    <source>
        <dbReference type="ARBA" id="ARBA00022727"/>
    </source>
</evidence>